<evidence type="ECO:0000313" key="1">
    <source>
        <dbReference type="EMBL" id="KAH3670621.1"/>
    </source>
</evidence>
<reference evidence="1" key="1">
    <citation type="journal article" date="2021" name="Open Biol.">
        <title>Shared evolutionary footprints suggest mitochondrial oxidative damage underlies multiple complex I losses in fungi.</title>
        <authorList>
            <person name="Schikora-Tamarit M.A."/>
            <person name="Marcet-Houben M."/>
            <person name="Nosek J."/>
            <person name="Gabaldon T."/>
        </authorList>
    </citation>
    <scope>NUCLEOTIDE SEQUENCE</scope>
    <source>
        <strain evidence="1">CBS6075</strain>
    </source>
</reference>
<dbReference type="AlphaFoldDB" id="A0A9P8T989"/>
<dbReference type="OrthoDB" id="10616301at2759"/>
<organism evidence="1 2">
    <name type="scientific">Ogataea philodendri</name>
    <dbReference type="NCBI Taxonomy" id="1378263"/>
    <lineage>
        <taxon>Eukaryota</taxon>
        <taxon>Fungi</taxon>
        <taxon>Dikarya</taxon>
        <taxon>Ascomycota</taxon>
        <taxon>Saccharomycotina</taxon>
        <taxon>Pichiomycetes</taxon>
        <taxon>Pichiales</taxon>
        <taxon>Pichiaceae</taxon>
        <taxon>Ogataea</taxon>
    </lineage>
</organism>
<comment type="caution">
    <text evidence="1">The sequence shown here is derived from an EMBL/GenBank/DDBJ whole genome shotgun (WGS) entry which is preliminary data.</text>
</comment>
<dbReference type="GeneID" id="70233104"/>
<keyword evidence="2" id="KW-1185">Reference proteome</keyword>
<sequence>MKSSNVIFGCASNAILSNRLCSLVLRTNPGGRECLYLHSLFCFGSESGHVQNQPYFPSSTARMKCLQTMSVVVFGLPCLDKITFLSFSSSQLSIVSNFFSSSLSSEYKSLLAAFLPTVRSWLNLQFLPLVHAPALKNSHKIDFGSTPNGTFCVGIDDCSSLAASFLASSAAFFSAARCLAMASARLSTP</sequence>
<gene>
    <name evidence="1" type="ORF">OGAPHI_001136</name>
</gene>
<dbReference type="EMBL" id="JAEUBE010000087">
    <property type="protein sequence ID" value="KAH3670621.1"/>
    <property type="molecule type" value="Genomic_DNA"/>
</dbReference>
<reference evidence="1" key="2">
    <citation type="submission" date="2021-01" db="EMBL/GenBank/DDBJ databases">
        <authorList>
            <person name="Schikora-Tamarit M.A."/>
        </authorList>
    </citation>
    <scope>NUCLEOTIDE SEQUENCE</scope>
    <source>
        <strain evidence="1">CBS6075</strain>
    </source>
</reference>
<name>A0A9P8T989_9ASCO</name>
<dbReference type="Proteomes" id="UP000769157">
    <property type="component" value="Unassembled WGS sequence"/>
</dbReference>
<dbReference type="RefSeq" id="XP_046064046.1">
    <property type="nucleotide sequence ID" value="XM_046201865.1"/>
</dbReference>
<proteinExistence type="predicted"/>
<protein>
    <submittedName>
        <fullName evidence="1">Uncharacterized protein</fullName>
    </submittedName>
</protein>
<accession>A0A9P8T989</accession>
<evidence type="ECO:0000313" key="2">
    <source>
        <dbReference type="Proteomes" id="UP000769157"/>
    </source>
</evidence>